<keyword evidence="1" id="KW-0812">Transmembrane</keyword>
<protein>
    <submittedName>
        <fullName evidence="3">Putative pseudopilin protein, TadE family</fullName>
    </submittedName>
</protein>
<dbReference type="Proteomes" id="UP000024900">
    <property type="component" value="Unassembled WGS sequence"/>
</dbReference>
<keyword evidence="1" id="KW-1133">Transmembrane helix</keyword>
<sequence length="138" mass="14737">MMRKLDNRGFAAFEFILVFVSFFTLIFAIFDLGRYAITMQSLRMLASAGARAVMINCYTPAVLQSPPQSPSCTGDPLSPTGKQNAAPFLYRGGLSPTLNTTTGASALTVTASQPSFNMLMPIWGTALNAPSASTTIPF</sequence>
<feature type="transmembrane region" description="Helical" evidence="1">
    <location>
        <begin position="12"/>
        <end position="33"/>
    </location>
</feature>
<dbReference type="AlphaFoldDB" id="A0A837CJG4"/>
<dbReference type="Pfam" id="PF07811">
    <property type="entry name" value="TadE"/>
    <property type="match status" value="1"/>
</dbReference>
<evidence type="ECO:0000259" key="2">
    <source>
        <dbReference type="Pfam" id="PF07811"/>
    </source>
</evidence>
<keyword evidence="1" id="KW-0472">Membrane</keyword>
<comment type="caution">
    <text evidence="3">The sequence shown here is derived from an EMBL/GenBank/DDBJ whole genome shotgun (WGS) entry which is preliminary data.</text>
</comment>
<reference evidence="3 4" key="1">
    <citation type="journal article" date="2014" name="BMC Genomics">
        <title>Comparative genomics of Bradyrhizobium japonicum CPAC 15 and Bradyrhizobium diazoefficiens CPAC 7: elite model strains for understanding symbiotic performance with soybean.</title>
        <authorList>
            <person name="Siqueira A.F."/>
            <person name="Ormeno-Orrillo E."/>
            <person name="Souza R.C."/>
            <person name="Rodrigues E.P."/>
            <person name="Almeida L.G."/>
            <person name="Barcellos F.G."/>
            <person name="Batista J.S."/>
            <person name="Nakatami A.S."/>
            <person name="Martinez-Romero E."/>
            <person name="Vasconcelos A.T."/>
            <person name="Hungria M."/>
        </authorList>
    </citation>
    <scope>NUCLEOTIDE SEQUENCE [LARGE SCALE GENOMIC DNA]</scope>
    <source>
        <strain evidence="3 4">SEMIA 5080</strain>
    </source>
</reference>
<accession>A0A837CJG4</accession>
<dbReference type="InterPro" id="IPR012495">
    <property type="entry name" value="TadE-like_dom"/>
</dbReference>
<feature type="domain" description="TadE-like" evidence="2">
    <location>
        <begin position="9"/>
        <end position="51"/>
    </location>
</feature>
<dbReference type="EMBL" id="ADOU02000004">
    <property type="protein sequence ID" value="KGJ69041.1"/>
    <property type="molecule type" value="Genomic_DNA"/>
</dbReference>
<evidence type="ECO:0000313" key="4">
    <source>
        <dbReference type="Proteomes" id="UP000024900"/>
    </source>
</evidence>
<proteinExistence type="predicted"/>
<evidence type="ECO:0000313" key="3">
    <source>
        <dbReference type="EMBL" id="KGJ69041.1"/>
    </source>
</evidence>
<dbReference type="RefSeq" id="WP_028171938.1">
    <property type="nucleotide sequence ID" value="NZ_ADOU02000004.1"/>
</dbReference>
<name>A0A837CJG4_9BRAD</name>
<organism evidence="3 4">
    <name type="scientific">Bradyrhizobium diazoefficiens SEMIA 5080</name>
    <dbReference type="NCBI Taxonomy" id="754504"/>
    <lineage>
        <taxon>Bacteria</taxon>
        <taxon>Pseudomonadati</taxon>
        <taxon>Pseudomonadota</taxon>
        <taxon>Alphaproteobacteria</taxon>
        <taxon>Hyphomicrobiales</taxon>
        <taxon>Nitrobacteraceae</taxon>
        <taxon>Bradyrhizobium</taxon>
    </lineage>
</organism>
<evidence type="ECO:0000256" key="1">
    <source>
        <dbReference type="SAM" id="Phobius"/>
    </source>
</evidence>
<gene>
    <name evidence="3" type="ORF">BJA5080_00058</name>
</gene>